<evidence type="ECO:0000256" key="4">
    <source>
        <dbReference type="ARBA" id="ARBA00022692"/>
    </source>
</evidence>
<evidence type="ECO:0000259" key="8">
    <source>
        <dbReference type="PROSITE" id="PS50850"/>
    </source>
</evidence>
<dbReference type="InterPro" id="IPR036259">
    <property type="entry name" value="MFS_trans_sf"/>
</dbReference>
<name>A0A7W5TUN1_9MICC</name>
<keyword evidence="5 7" id="KW-1133">Transmembrane helix</keyword>
<reference evidence="9 10" key="1">
    <citation type="submission" date="2020-08" db="EMBL/GenBank/DDBJ databases">
        <title>Sequencing the genomes of 1000 actinobacteria strains.</title>
        <authorList>
            <person name="Klenk H.-P."/>
        </authorList>
    </citation>
    <scope>NUCLEOTIDE SEQUENCE [LARGE SCALE GENOMIC DNA]</scope>
    <source>
        <strain evidence="9 10">DSM 28238</strain>
    </source>
</reference>
<gene>
    <name evidence="9" type="ORF">FHX47_001510</name>
</gene>
<organism evidence="9 10">
    <name type="scientific">Garicola koreensis</name>
    <dbReference type="NCBI Taxonomy" id="1262554"/>
    <lineage>
        <taxon>Bacteria</taxon>
        <taxon>Bacillati</taxon>
        <taxon>Actinomycetota</taxon>
        <taxon>Actinomycetes</taxon>
        <taxon>Micrococcales</taxon>
        <taxon>Micrococcaceae</taxon>
        <taxon>Garicola</taxon>
    </lineage>
</organism>
<feature type="transmembrane region" description="Helical" evidence="7">
    <location>
        <begin position="408"/>
        <end position="429"/>
    </location>
</feature>
<feature type="transmembrane region" description="Helical" evidence="7">
    <location>
        <begin position="65"/>
        <end position="89"/>
    </location>
</feature>
<dbReference type="GO" id="GO:0005886">
    <property type="term" value="C:plasma membrane"/>
    <property type="evidence" value="ECO:0007669"/>
    <property type="project" value="UniProtKB-SubCell"/>
</dbReference>
<sequence>MSQQGYLSNEGHQVTREEKKVLAGTLVGTTIEWYDFFIYAQAAGFVLAVLYFEPLGEESETLAQLVAWASVGISFLFRPLGAILAGWIGDRFGRKVVLVITLMGMGGATFLVGVLPTHATWGMAAPLLLIVLRVIQGLSAGGEWGGAALLSVEHAPRHKRGLFGMYPQIGVPLGMILATLFMFGLNAFLTEEQFLQWGWRVPFIFSFVLIVAAYLIRRRVEESPVFTEMKERKKESSAPLKELVTTHKKYTFLAALIFAANNAAGYLVIAFFAAYGASSLGMSRTETLTASLIGGVGWFIFTVFGGWISDRIGRVLTFQIGYGIIIVWAIPMWFLIDTGVVWIFTLAIVVLTMGLGPSYGPQSALYAEMFPVSIRFSGVSIGYAFGSIIGGAFAPMIAQAILDGTGQSWMIGLYISGLAIISFLAVSVVPKKLQGINLQDDSEREEFKMAPKLKAD</sequence>
<dbReference type="RefSeq" id="WP_183358303.1">
    <property type="nucleotide sequence ID" value="NZ_BAABKR010000016.1"/>
</dbReference>
<dbReference type="PANTHER" id="PTHR43045">
    <property type="entry name" value="SHIKIMATE TRANSPORTER"/>
    <property type="match status" value="1"/>
</dbReference>
<feature type="transmembrane region" description="Helical" evidence="7">
    <location>
        <begin position="162"/>
        <end position="185"/>
    </location>
</feature>
<dbReference type="PROSITE" id="PS50850">
    <property type="entry name" value="MFS"/>
    <property type="match status" value="1"/>
</dbReference>
<feature type="transmembrane region" description="Helical" evidence="7">
    <location>
        <begin position="96"/>
        <end position="115"/>
    </location>
</feature>
<feature type="domain" description="Major facilitator superfamily (MFS) profile" evidence="8">
    <location>
        <begin position="21"/>
        <end position="434"/>
    </location>
</feature>
<dbReference type="InterPro" id="IPR005828">
    <property type="entry name" value="MFS_sugar_transport-like"/>
</dbReference>
<evidence type="ECO:0000256" key="1">
    <source>
        <dbReference type="ARBA" id="ARBA00004651"/>
    </source>
</evidence>
<keyword evidence="6 7" id="KW-0472">Membrane</keyword>
<feature type="transmembrane region" description="Helical" evidence="7">
    <location>
        <begin position="315"/>
        <end position="334"/>
    </location>
</feature>
<feature type="transmembrane region" description="Helical" evidence="7">
    <location>
        <begin position="197"/>
        <end position="216"/>
    </location>
</feature>
<dbReference type="CDD" id="cd17369">
    <property type="entry name" value="MFS_ShiA_like"/>
    <property type="match status" value="1"/>
</dbReference>
<comment type="subcellular location">
    <subcellularLocation>
        <location evidence="1">Cell membrane</location>
        <topology evidence="1">Multi-pass membrane protein</topology>
    </subcellularLocation>
</comment>
<accession>A0A7W5TUN1</accession>
<evidence type="ECO:0000313" key="9">
    <source>
        <dbReference type="EMBL" id="MBB3667888.1"/>
    </source>
</evidence>
<dbReference type="InterPro" id="IPR020846">
    <property type="entry name" value="MFS_dom"/>
</dbReference>
<keyword evidence="4 7" id="KW-0812">Transmembrane</keyword>
<dbReference type="EMBL" id="JACIBT010000004">
    <property type="protein sequence ID" value="MBB3667888.1"/>
    <property type="molecule type" value="Genomic_DNA"/>
</dbReference>
<dbReference type="PANTHER" id="PTHR43045:SF1">
    <property type="entry name" value="SHIKIMATE TRANSPORTER"/>
    <property type="match status" value="1"/>
</dbReference>
<dbReference type="InterPro" id="IPR005829">
    <property type="entry name" value="Sugar_transporter_CS"/>
</dbReference>
<dbReference type="Gene3D" id="1.20.1250.20">
    <property type="entry name" value="MFS general substrate transporter like domains"/>
    <property type="match status" value="2"/>
</dbReference>
<evidence type="ECO:0000256" key="7">
    <source>
        <dbReference type="SAM" id="Phobius"/>
    </source>
</evidence>
<feature type="transmembrane region" description="Helical" evidence="7">
    <location>
        <begin position="340"/>
        <end position="360"/>
    </location>
</feature>
<dbReference type="Pfam" id="PF00083">
    <property type="entry name" value="Sugar_tr"/>
    <property type="match status" value="1"/>
</dbReference>
<dbReference type="SUPFAM" id="SSF103473">
    <property type="entry name" value="MFS general substrate transporter"/>
    <property type="match status" value="1"/>
</dbReference>
<feature type="transmembrane region" description="Helical" evidence="7">
    <location>
        <begin position="36"/>
        <end position="53"/>
    </location>
</feature>
<evidence type="ECO:0000256" key="6">
    <source>
        <dbReference type="ARBA" id="ARBA00023136"/>
    </source>
</evidence>
<dbReference type="Proteomes" id="UP000547528">
    <property type="component" value="Unassembled WGS sequence"/>
</dbReference>
<evidence type="ECO:0000256" key="5">
    <source>
        <dbReference type="ARBA" id="ARBA00022989"/>
    </source>
</evidence>
<dbReference type="PROSITE" id="PS00217">
    <property type="entry name" value="SUGAR_TRANSPORT_2"/>
    <property type="match status" value="1"/>
</dbReference>
<keyword evidence="3" id="KW-1003">Cell membrane</keyword>
<dbReference type="AlphaFoldDB" id="A0A7W5TUN1"/>
<feature type="transmembrane region" description="Helical" evidence="7">
    <location>
        <begin position="250"/>
        <end position="275"/>
    </location>
</feature>
<feature type="transmembrane region" description="Helical" evidence="7">
    <location>
        <begin position="381"/>
        <end position="402"/>
    </location>
</feature>
<comment type="caution">
    <text evidence="9">The sequence shown here is derived from an EMBL/GenBank/DDBJ whole genome shotgun (WGS) entry which is preliminary data.</text>
</comment>
<keyword evidence="10" id="KW-1185">Reference proteome</keyword>
<proteinExistence type="predicted"/>
<feature type="transmembrane region" description="Helical" evidence="7">
    <location>
        <begin position="287"/>
        <end position="308"/>
    </location>
</feature>
<protein>
    <submittedName>
        <fullName evidence="9">MFS family permease</fullName>
    </submittedName>
</protein>
<dbReference type="GO" id="GO:0022857">
    <property type="term" value="F:transmembrane transporter activity"/>
    <property type="evidence" value="ECO:0007669"/>
    <property type="project" value="InterPro"/>
</dbReference>
<feature type="transmembrane region" description="Helical" evidence="7">
    <location>
        <begin position="127"/>
        <end position="150"/>
    </location>
</feature>
<keyword evidence="2" id="KW-0813">Transport</keyword>
<evidence type="ECO:0000256" key="2">
    <source>
        <dbReference type="ARBA" id="ARBA00022448"/>
    </source>
</evidence>
<evidence type="ECO:0000313" key="10">
    <source>
        <dbReference type="Proteomes" id="UP000547528"/>
    </source>
</evidence>
<evidence type="ECO:0000256" key="3">
    <source>
        <dbReference type="ARBA" id="ARBA00022475"/>
    </source>
</evidence>